<feature type="domain" description="Glycosyl transferase family 1" evidence="1">
    <location>
        <begin position="189"/>
        <end position="323"/>
    </location>
</feature>
<dbReference type="PANTHER" id="PTHR45947">
    <property type="entry name" value="SULFOQUINOVOSYL TRANSFERASE SQD2"/>
    <property type="match status" value="1"/>
</dbReference>
<dbReference type="Proteomes" id="UP000219050">
    <property type="component" value="Plasmid pDY25-F"/>
</dbReference>
<dbReference type="Pfam" id="PF00534">
    <property type="entry name" value="Glycos_transf_1"/>
    <property type="match status" value="1"/>
</dbReference>
<name>A0A291M5N4_9RHOB</name>
<dbReference type="GO" id="GO:0016757">
    <property type="term" value="F:glycosyltransferase activity"/>
    <property type="evidence" value="ECO:0007669"/>
    <property type="project" value="InterPro"/>
</dbReference>
<dbReference type="KEGG" id="cmag:CBW24_17995"/>
<dbReference type="PANTHER" id="PTHR45947:SF3">
    <property type="entry name" value="SULFOQUINOVOSYL TRANSFERASE SQD2"/>
    <property type="match status" value="1"/>
</dbReference>
<dbReference type="InterPro" id="IPR028098">
    <property type="entry name" value="Glyco_trans_4-like_N"/>
</dbReference>
<reference evidence="3 4" key="1">
    <citation type="submission" date="2017-05" db="EMBL/GenBank/DDBJ databases">
        <title>Comparative genomic and metabolic analysis of manganese-oxidizing mechanisms in Celeribater manganoxidans DY25T: its adaption to the environment of polymetallic nodule.</title>
        <authorList>
            <person name="Wang X."/>
        </authorList>
    </citation>
    <scope>NUCLEOTIDE SEQUENCE [LARGE SCALE GENOMIC DNA]</scope>
    <source>
        <strain evidence="3 4">DY25</strain>
        <plasmid evidence="4">pdy25-f</plasmid>
    </source>
</reference>
<keyword evidence="4" id="KW-1185">Reference proteome</keyword>
<dbReference type="AlphaFoldDB" id="A0A291M5N4"/>
<gene>
    <name evidence="3" type="ORF">CBW24_17995</name>
</gene>
<dbReference type="InterPro" id="IPR001296">
    <property type="entry name" value="Glyco_trans_1"/>
</dbReference>
<keyword evidence="3" id="KW-0614">Plasmid</keyword>
<dbReference type="Pfam" id="PF13439">
    <property type="entry name" value="Glyco_transf_4"/>
    <property type="match status" value="1"/>
</dbReference>
<proteinExistence type="predicted"/>
<organism evidence="3 4">
    <name type="scientific">Pacificitalea manganoxidans</name>
    <dbReference type="NCBI Taxonomy" id="1411902"/>
    <lineage>
        <taxon>Bacteria</taxon>
        <taxon>Pseudomonadati</taxon>
        <taxon>Pseudomonadota</taxon>
        <taxon>Alphaproteobacteria</taxon>
        <taxon>Rhodobacterales</taxon>
        <taxon>Paracoccaceae</taxon>
        <taxon>Pacificitalea</taxon>
    </lineage>
</organism>
<evidence type="ECO:0008006" key="5">
    <source>
        <dbReference type="Google" id="ProtNLM"/>
    </source>
</evidence>
<evidence type="ECO:0000259" key="1">
    <source>
        <dbReference type="Pfam" id="PF00534"/>
    </source>
</evidence>
<feature type="domain" description="Glycosyltransferase subfamily 4-like N-terminal" evidence="2">
    <location>
        <begin position="13"/>
        <end position="176"/>
    </location>
</feature>
<dbReference type="CDD" id="cd03801">
    <property type="entry name" value="GT4_PimA-like"/>
    <property type="match status" value="1"/>
</dbReference>
<dbReference type="EMBL" id="CP021410">
    <property type="protein sequence ID" value="ATI44035.1"/>
    <property type="molecule type" value="Genomic_DNA"/>
</dbReference>
<accession>A0A291M5N4</accession>
<dbReference type="SUPFAM" id="SSF53756">
    <property type="entry name" value="UDP-Glycosyltransferase/glycogen phosphorylase"/>
    <property type="match status" value="1"/>
</dbReference>
<dbReference type="InterPro" id="IPR050194">
    <property type="entry name" value="Glycosyltransferase_grp1"/>
</dbReference>
<dbReference type="Gene3D" id="3.40.50.2000">
    <property type="entry name" value="Glycogen Phosphorylase B"/>
    <property type="match status" value="2"/>
</dbReference>
<evidence type="ECO:0000313" key="4">
    <source>
        <dbReference type="Proteomes" id="UP000219050"/>
    </source>
</evidence>
<dbReference type="RefSeq" id="WP_097374630.1">
    <property type="nucleotide sequence ID" value="NZ_CP021410.1"/>
</dbReference>
<geneLocation type="plasmid" evidence="4">
    <name>pdy25-f</name>
</geneLocation>
<sequence>MKLLHVIETLNTGGAERLLVTMLPELASQGMEVHVAVMRPPMPLKPELEAAGIRVHVLPRRGKWHVMRQARDLARLAQSLQAEIVHAHLYFPILVTAMARGLGWLDAATHASFHNLAYAGANRKTWKLEARRRLAGFVVRRGIDQPQAVSQFSADHYAATYRLDNIAVLHNAFDPESLSGIERKAGDSIVIPGRLVHEKGHADLIAALKQLQQDCPPVTFAGDGPLREVLEAAIKAAQLPISITGQLDHARMLKTIASARLVVVPSRFEGFGLTALEALALGKAVVATNVGGLPEVMGALGQKVRPGQPVELAEAMEAALSDPDWIAAQEVSGPEQAAKFAVATIAKKQIAQYQKTDRAKGLRT</sequence>
<dbReference type="OrthoDB" id="9790710at2"/>
<protein>
    <recommendedName>
        <fullName evidence="5">Glycosyltransferase involved in cell wall biosynthesis</fullName>
    </recommendedName>
</protein>
<evidence type="ECO:0000313" key="3">
    <source>
        <dbReference type="EMBL" id="ATI44035.1"/>
    </source>
</evidence>
<evidence type="ECO:0000259" key="2">
    <source>
        <dbReference type="Pfam" id="PF13439"/>
    </source>
</evidence>